<keyword evidence="1" id="KW-0732">Signal</keyword>
<dbReference type="AlphaFoldDB" id="T0J896"/>
<evidence type="ECO:0000313" key="2">
    <source>
        <dbReference type="EMBL" id="EQB34166.1"/>
    </source>
</evidence>
<organism evidence="2 3">
    <name type="scientific">Sphingobium ummariense RL-3</name>
    <dbReference type="NCBI Taxonomy" id="1346791"/>
    <lineage>
        <taxon>Bacteria</taxon>
        <taxon>Pseudomonadati</taxon>
        <taxon>Pseudomonadota</taxon>
        <taxon>Alphaproteobacteria</taxon>
        <taxon>Sphingomonadales</taxon>
        <taxon>Sphingomonadaceae</taxon>
        <taxon>Sphingobium</taxon>
    </lineage>
</organism>
<dbReference type="PATRIC" id="fig|1346791.3.peg.128"/>
<dbReference type="STRING" id="1346791.M529_00700"/>
<keyword evidence="3" id="KW-1185">Reference proteome</keyword>
<sequence>MTGRGTTILGLGALALLPAGTPAMAQDIRVDRQMFVERLHTDANGRPRRILASAARVAPGDRVVVLLHWRNEGLRSVRGFALTQPVPRGSLPDLRDPAMLLSVDGGAHWGRLDQLWLPTPLGGVRRALPEDVTHVRWALADEIPAGATGRISYRATIR</sequence>
<dbReference type="Proteomes" id="UP000015523">
    <property type="component" value="Unassembled WGS sequence"/>
</dbReference>
<feature type="signal peptide" evidence="1">
    <location>
        <begin position="1"/>
        <end position="25"/>
    </location>
</feature>
<reference evidence="2 3" key="1">
    <citation type="journal article" date="2013" name="Genome Announc.">
        <title>Draft Genome Sequence of Sphingobium ummariense Strain RL-3, a Hexachlorocyclohexane-Degrading Bacterium.</title>
        <authorList>
            <person name="Kohli P."/>
            <person name="Dua A."/>
            <person name="Sangwan N."/>
            <person name="Oldach P."/>
            <person name="Khurana J.P."/>
            <person name="Lal R."/>
        </authorList>
    </citation>
    <scope>NUCLEOTIDE SEQUENCE [LARGE SCALE GENOMIC DNA]</scope>
    <source>
        <strain evidence="2 3">RL-3</strain>
    </source>
</reference>
<evidence type="ECO:0000256" key="1">
    <source>
        <dbReference type="SAM" id="SignalP"/>
    </source>
</evidence>
<dbReference type="EMBL" id="AUWY01000019">
    <property type="protein sequence ID" value="EQB34166.1"/>
    <property type="molecule type" value="Genomic_DNA"/>
</dbReference>
<name>T0J896_9SPHN</name>
<proteinExistence type="predicted"/>
<gene>
    <name evidence="2" type="ORF">M529_00700</name>
</gene>
<dbReference type="eggNOG" id="COG4719">
    <property type="taxonomic scope" value="Bacteria"/>
</dbReference>
<evidence type="ECO:0000313" key="3">
    <source>
        <dbReference type="Proteomes" id="UP000015523"/>
    </source>
</evidence>
<protein>
    <recommendedName>
        <fullName evidence="4">DUF11 domain-containing protein</fullName>
    </recommendedName>
</protein>
<comment type="caution">
    <text evidence="2">The sequence shown here is derived from an EMBL/GenBank/DDBJ whole genome shotgun (WGS) entry which is preliminary data.</text>
</comment>
<evidence type="ECO:0008006" key="4">
    <source>
        <dbReference type="Google" id="ProtNLM"/>
    </source>
</evidence>
<dbReference type="RefSeq" id="WP_021316200.1">
    <property type="nucleotide sequence ID" value="NZ_AUWY01000019.1"/>
</dbReference>
<accession>T0J896</accession>
<feature type="chain" id="PRO_5004564972" description="DUF11 domain-containing protein" evidence="1">
    <location>
        <begin position="26"/>
        <end position="158"/>
    </location>
</feature>